<evidence type="ECO:0000256" key="3">
    <source>
        <dbReference type="ARBA" id="ARBA00022723"/>
    </source>
</evidence>
<name>A0A1H8VWJ2_9ACTN</name>
<proteinExistence type="predicted"/>
<comment type="function">
    <text evidence="8">Ferredoxins are iron-sulfur proteins that transfer electrons in a wide variety of metabolic reactions.</text>
</comment>
<keyword evidence="5 8" id="KW-0408">Iron</keyword>
<reference evidence="10" key="1">
    <citation type="submission" date="2016-10" db="EMBL/GenBank/DDBJ databases">
        <authorList>
            <person name="Varghese N."/>
            <person name="Submissions S."/>
        </authorList>
    </citation>
    <scope>NUCLEOTIDE SEQUENCE [LARGE SCALE GENOMIC DNA]</scope>
    <source>
        <strain evidence="10">DSM 45413</strain>
    </source>
</reference>
<dbReference type="PANTHER" id="PTHR36923:SF3">
    <property type="entry name" value="FERREDOXIN"/>
    <property type="match status" value="1"/>
</dbReference>
<dbReference type="EMBL" id="FOEE01000014">
    <property type="protein sequence ID" value="SEP19802.1"/>
    <property type="molecule type" value="Genomic_DNA"/>
</dbReference>
<evidence type="ECO:0000256" key="7">
    <source>
        <dbReference type="ARBA" id="ARBA00023291"/>
    </source>
</evidence>
<keyword evidence="2 8" id="KW-0813">Transport</keyword>
<accession>A0A1H8VWJ2</accession>
<dbReference type="InterPro" id="IPR051269">
    <property type="entry name" value="Fe-S_cluster_ET"/>
</dbReference>
<keyword evidence="6 8" id="KW-0411">Iron-sulfur</keyword>
<evidence type="ECO:0000256" key="4">
    <source>
        <dbReference type="ARBA" id="ARBA00022982"/>
    </source>
</evidence>
<dbReference type="GO" id="GO:0009055">
    <property type="term" value="F:electron transfer activity"/>
    <property type="evidence" value="ECO:0007669"/>
    <property type="project" value="UniProtKB-UniRule"/>
</dbReference>
<evidence type="ECO:0000313" key="9">
    <source>
        <dbReference type="EMBL" id="SEP19802.1"/>
    </source>
</evidence>
<dbReference type="STRING" id="673521.SAMN05660991_03849"/>
<dbReference type="InterPro" id="IPR001080">
    <property type="entry name" value="3Fe4S_ferredoxin"/>
</dbReference>
<keyword evidence="10" id="KW-1185">Reference proteome</keyword>
<evidence type="ECO:0000256" key="6">
    <source>
        <dbReference type="ARBA" id="ARBA00023014"/>
    </source>
</evidence>
<protein>
    <recommendedName>
        <fullName evidence="8">Ferredoxin</fullName>
    </recommendedName>
</protein>
<keyword evidence="4 8" id="KW-0249">Electron transport</keyword>
<gene>
    <name evidence="9" type="ORF">SAMN05660991_03849</name>
</gene>
<keyword evidence="3 8" id="KW-0479">Metal-binding</keyword>
<dbReference type="GO" id="GO:0005506">
    <property type="term" value="F:iron ion binding"/>
    <property type="evidence" value="ECO:0007669"/>
    <property type="project" value="UniProtKB-UniRule"/>
</dbReference>
<dbReference type="Proteomes" id="UP000198960">
    <property type="component" value="Unassembled WGS sequence"/>
</dbReference>
<dbReference type="GO" id="GO:0051538">
    <property type="term" value="F:3 iron, 4 sulfur cluster binding"/>
    <property type="evidence" value="ECO:0007669"/>
    <property type="project" value="UniProtKB-KW"/>
</dbReference>
<dbReference type="RefSeq" id="WP_211435723.1">
    <property type="nucleotide sequence ID" value="NZ_FOEE01000014.1"/>
</dbReference>
<evidence type="ECO:0000256" key="2">
    <source>
        <dbReference type="ARBA" id="ARBA00022448"/>
    </source>
</evidence>
<dbReference type="Gene3D" id="3.30.70.20">
    <property type="match status" value="1"/>
</dbReference>
<dbReference type="SUPFAM" id="SSF54862">
    <property type="entry name" value="4Fe-4S ferredoxins"/>
    <property type="match status" value="1"/>
</dbReference>
<evidence type="ECO:0000256" key="5">
    <source>
        <dbReference type="ARBA" id="ARBA00023004"/>
    </source>
</evidence>
<sequence length="65" mass="6609">MTAVRVEVHRDRCLATGACVYTAPGVFAVGDDAVVAVIGDPEADPEAVRNAVAECPVAALELAEG</sequence>
<keyword evidence="7" id="KW-0003">3Fe-4S</keyword>
<dbReference type="PRINTS" id="PR00352">
    <property type="entry name" value="3FE4SFRDOXIN"/>
</dbReference>
<evidence type="ECO:0000313" key="10">
    <source>
        <dbReference type="Proteomes" id="UP000198960"/>
    </source>
</evidence>
<dbReference type="Pfam" id="PF13370">
    <property type="entry name" value="Fer4_13"/>
    <property type="match status" value="1"/>
</dbReference>
<dbReference type="PANTHER" id="PTHR36923">
    <property type="entry name" value="FERREDOXIN"/>
    <property type="match status" value="1"/>
</dbReference>
<dbReference type="AlphaFoldDB" id="A0A1H8VWJ2"/>
<comment type="cofactor">
    <cofactor evidence="1">
        <name>[3Fe-4S] cluster</name>
        <dbReference type="ChEBI" id="CHEBI:21137"/>
    </cofactor>
</comment>
<evidence type="ECO:0000256" key="8">
    <source>
        <dbReference type="RuleBase" id="RU368020"/>
    </source>
</evidence>
<organism evidence="9 10">
    <name type="scientific">Trujillonella endophytica</name>
    <dbReference type="NCBI Taxonomy" id="673521"/>
    <lineage>
        <taxon>Bacteria</taxon>
        <taxon>Bacillati</taxon>
        <taxon>Actinomycetota</taxon>
        <taxon>Actinomycetes</taxon>
        <taxon>Geodermatophilales</taxon>
        <taxon>Geodermatophilaceae</taxon>
        <taxon>Trujillonella</taxon>
    </lineage>
</organism>
<evidence type="ECO:0000256" key="1">
    <source>
        <dbReference type="ARBA" id="ARBA00001927"/>
    </source>
</evidence>